<gene>
    <name evidence="3" type="ORF">BJ970_003860</name>
</gene>
<accession>A0A840Q7A2</accession>
<dbReference type="SMART" id="SM00474">
    <property type="entry name" value="35EXOc"/>
    <property type="match status" value="1"/>
</dbReference>
<dbReference type="PANTHER" id="PTHR47649:SF1">
    <property type="entry name" value="RIBONUCLEASE D"/>
    <property type="match status" value="1"/>
</dbReference>
<evidence type="ECO:0000313" key="3">
    <source>
        <dbReference type="EMBL" id="MBB5156326.1"/>
    </source>
</evidence>
<organism evidence="3 4">
    <name type="scientific">Saccharopolyspora phatthalungensis</name>
    <dbReference type="NCBI Taxonomy" id="664693"/>
    <lineage>
        <taxon>Bacteria</taxon>
        <taxon>Bacillati</taxon>
        <taxon>Actinomycetota</taxon>
        <taxon>Actinomycetes</taxon>
        <taxon>Pseudonocardiales</taxon>
        <taxon>Pseudonocardiaceae</taxon>
        <taxon>Saccharopolyspora</taxon>
    </lineage>
</organism>
<dbReference type="SMART" id="SM00341">
    <property type="entry name" value="HRDC"/>
    <property type="match status" value="1"/>
</dbReference>
<keyword evidence="4" id="KW-1185">Reference proteome</keyword>
<dbReference type="InterPro" id="IPR012337">
    <property type="entry name" value="RNaseH-like_sf"/>
</dbReference>
<dbReference type="GO" id="GO:0033890">
    <property type="term" value="F:ribonuclease D activity"/>
    <property type="evidence" value="ECO:0007669"/>
    <property type="project" value="UniProtKB-EC"/>
</dbReference>
<evidence type="ECO:0000256" key="1">
    <source>
        <dbReference type="SAM" id="MobiDB-lite"/>
    </source>
</evidence>
<dbReference type="Gene3D" id="1.10.150.80">
    <property type="entry name" value="HRDC domain"/>
    <property type="match status" value="2"/>
</dbReference>
<proteinExistence type="predicted"/>
<dbReference type="AlphaFoldDB" id="A0A840Q7A2"/>
<dbReference type="InterPro" id="IPR044876">
    <property type="entry name" value="HRDC_dom_sf"/>
</dbReference>
<dbReference type="InterPro" id="IPR010997">
    <property type="entry name" value="HRDC-like_sf"/>
</dbReference>
<sequence length="400" mass="43625">MTEPIDGVPPVVDTPAALNAAATALAAGTGPVAVDTERASGYRYSQRAYLVQLRREGAGTVLVDPIALDGALDSLPPALADTEWVLHAASQDLPCLAELDLRPARLFDTELAGRLAGFERVSLGALVERMLGYRLEKGHSAADWSRRPLPQDWLVYAALDVELLNALRDAMRDELQRQGKLDWAHEEFEAVRTAEPAPPRAEPWRRTSGIHRVRNPRQLAAVRALWEIRDTFARDRDLAPGRVLPDSSIVQAAQANPNTEAELVALPVFGGRQQRRRASMWLQALRSASQLDNAELPAPATPHEGPPPTNRWSDRDPEAAARLSAARSALAEIAEHNHLPVENLLLPDLVRRTCWIPPEDRSVTGVTEVLQAKGARKWQIGLTAEALSKALHATPPAAAS</sequence>
<dbReference type="EMBL" id="JACHIW010000001">
    <property type="protein sequence ID" value="MBB5156326.1"/>
    <property type="molecule type" value="Genomic_DNA"/>
</dbReference>
<dbReference type="InterPro" id="IPR002121">
    <property type="entry name" value="HRDC_dom"/>
</dbReference>
<dbReference type="Pfam" id="PF18305">
    <property type="entry name" value="DNA_pol_A_exoN"/>
    <property type="match status" value="1"/>
</dbReference>
<reference evidence="3 4" key="1">
    <citation type="submission" date="2020-08" db="EMBL/GenBank/DDBJ databases">
        <title>Sequencing the genomes of 1000 actinobacteria strains.</title>
        <authorList>
            <person name="Klenk H.-P."/>
        </authorList>
    </citation>
    <scope>NUCLEOTIDE SEQUENCE [LARGE SCALE GENOMIC DNA]</scope>
    <source>
        <strain evidence="3 4">DSM 45584</strain>
    </source>
</reference>
<dbReference type="InterPro" id="IPR051086">
    <property type="entry name" value="RNase_D-like"/>
</dbReference>
<dbReference type="GO" id="GO:0008408">
    <property type="term" value="F:3'-5' exonuclease activity"/>
    <property type="evidence" value="ECO:0007669"/>
    <property type="project" value="InterPro"/>
</dbReference>
<dbReference type="GO" id="GO:0000166">
    <property type="term" value="F:nucleotide binding"/>
    <property type="evidence" value="ECO:0007669"/>
    <property type="project" value="InterPro"/>
</dbReference>
<evidence type="ECO:0000313" key="4">
    <source>
        <dbReference type="Proteomes" id="UP000584374"/>
    </source>
</evidence>
<protein>
    <submittedName>
        <fullName evidence="3">Ribonuclease D</fullName>
        <ecNumber evidence="3">3.1.13.5</ecNumber>
    </submittedName>
</protein>
<name>A0A840Q7A2_9PSEU</name>
<dbReference type="CDD" id="cd06142">
    <property type="entry name" value="RNaseD_exo"/>
    <property type="match status" value="1"/>
</dbReference>
<dbReference type="SUPFAM" id="SSF47819">
    <property type="entry name" value="HRDC-like"/>
    <property type="match status" value="1"/>
</dbReference>
<dbReference type="InterPro" id="IPR036397">
    <property type="entry name" value="RNaseH_sf"/>
</dbReference>
<keyword evidence="3" id="KW-0378">Hydrolase</keyword>
<feature type="domain" description="HRDC" evidence="2">
    <location>
        <begin position="215"/>
        <end position="295"/>
    </location>
</feature>
<dbReference type="GO" id="GO:0003676">
    <property type="term" value="F:nucleic acid binding"/>
    <property type="evidence" value="ECO:0007669"/>
    <property type="project" value="InterPro"/>
</dbReference>
<feature type="region of interest" description="Disordered" evidence="1">
    <location>
        <begin position="292"/>
        <end position="319"/>
    </location>
</feature>
<dbReference type="GO" id="GO:0006139">
    <property type="term" value="P:nucleobase-containing compound metabolic process"/>
    <property type="evidence" value="ECO:0007669"/>
    <property type="project" value="InterPro"/>
</dbReference>
<dbReference type="InterPro" id="IPR002562">
    <property type="entry name" value="3'-5'_exonuclease_dom"/>
</dbReference>
<dbReference type="Pfam" id="PF00570">
    <property type="entry name" value="HRDC"/>
    <property type="match status" value="1"/>
</dbReference>
<evidence type="ECO:0000259" key="2">
    <source>
        <dbReference type="PROSITE" id="PS50967"/>
    </source>
</evidence>
<dbReference type="PROSITE" id="PS50967">
    <property type="entry name" value="HRDC"/>
    <property type="match status" value="1"/>
</dbReference>
<dbReference type="Pfam" id="PF01612">
    <property type="entry name" value="DNA_pol_A_exo1"/>
    <property type="match status" value="1"/>
</dbReference>
<dbReference type="EC" id="3.1.13.5" evidence="3"/>
<comment type="caution">
    <text evidence="3">The sequence shown here is derived from an EMBL/GenBank/DDBJ whole genome shotgun (WGS) entry which is preliminary data.</text>
</comment>
<dbReference type="Proteomes" id="UP000584374">
    <property type="component" value="Unassembled WGS sequence"/>
</dbReference>
<dbReference type="PANTHER" id="PTHR47649">
    <property type="entry name" value="RIBONUCLEASE D"/>
    <property type="match status" value="1"/>
</dbReference>
<dbReference type="Gene3D" id="3.30.420.10">
    <property type="entry name" value="Ribonuclease H-like superfamily/Ribonuclease H"/>
    <property type="match status" value="1"/>
</dbReference>
<dbReference type="InterPro" id="IPR041605">
    <property type="entry name" value="Exo_C"/>
</dbReference>
<dbReference type="SUPFAM" id="SSF53098">
    <property type="entry name" value="Ribonuclease H-like"/>
    <property type="match status" value="1"/>
</dbReference>